<feature type="transmembrane region" description="Helical" evidence="8">
    <location>
        <begin position="41"/>
        <end position="63"/>
    </location>
</feature>
<dbReference type="OrthoDB" id="6197550at2"/>
<dbReference type="Pfam" id="PF01925">
    <property type="entry name" value="TauE"/>
    <property type="match status" value="1"/>
</dbReference>
<accession>A0A2T3N6E7</accession>
<feature type="transmembrane region" description="Helical" evidence="8">
    <location>
        <begin position="12"/>
        <end position="35"/>
    </location>
</feature>
<dbReference type="GO" id="GO:0005886">
    <property type="term" value="C:plasma membrane"/>
    <property type="evidence" value="ECO:0007669"/>
    <property type="project" value="UniProtKB-SubCell"/>
</dbReference>
<evidence type="ECO:0000256" key="2">
    <source>
        <dbReference type="ARBA" id="ARBA00009142"/>
    </source>
</evidence>
<dbReference type="EMBL" id="PYMB01000022">
    <property type="protein sequence ID" value="PSW08282.1"/>
    <property type="molecule type" value="Genomic_DNA"/>
</dbReference>
<evidence type="ECO:0000313" key="10">
    <source>
        <dbReference type="Proteomes" id="UP000241346"/>
    </source>
</evidence>
<protein>
    <recommendedName>
        <fullName evidence="8">Probable membrane transporter protein</fullName>
    </recommendedName>
</protein>
<keyword evidence="7 8" id="KW-0472">Membrane</keyword>
<evidence type="ECO:0000256" key="7">
    <source>
        <dbReference type="ARBA" id="ARBA00023136"/>
    </source>
</evidence>
<evidence type="ECO:0000256" key="6">
    <source>
        <dbReference type="ARBA" id="ARBA00022989"/>
    </source>
</evidence>
<feature type="transmembrane region" description="Helical" evidence="8">
    <location>
        <begin position="83"/>
        <end position="103"/>
    </location>
</feature>
<evidence type="ECO:0000256" key="5">
    <source>
        <dbReference type="ARBA" id="ARBA00022692"/>
    </source>
</evidence>
<evidence type="ECO:0000313" key="9">
    <source>
        <dbReference type="EMBL" id="PSW08282.1"/>
    </source>
</evidence>
<keyword evidence="6 8" id="KW-1133">Transmembrane helix</keyword>
<comment type="subcellular location">
    <subcellularLocation>
        <location evidence="1 8">Cell membrane</location>
        <topology evidence="1 8">Multi-pass membrane protein</topology>
    </subcellularLocation>
</comment>
<sequence>MEQFYEWFKPSVLTELQFAILISLSFVTSAITAIMGVGGGAALIAVMASFMPAAAIIPVHAMVQLGSNGGRLLLMRRHVVRHFVLWFVVGTTIGAMIGGNIAVSLEPAYIQLILGGFILFSCWVPIASALNGKKSLTLLGSLTSFLTMFVGATGPFVMASMRHVINDKQKLVGTMAALMTAQHLIKAVVFGVLGFAFAEWLGVILLMICSGFFGTMAGKALLERVSNERFQLALRIMLTLLALRMLWSAFGQL</sequence>
<comment type="caution">
    <text evidence="9">The sequence shown here is derived from an EMBL/GenBank/DDBJ whole genome shotgun (WGS) entry which is preliminary data.</text>
</comment>
<dbReference type="RefSeq" id="WP_107300693.1">
    <property type="nucleotide sequence ID" value="NZ_JAHVIB010000002.1"/>
</dbReference>
<evidence type="ECO:0000256" key="3">
    <source>
        <dbReference type="ARBA" id="ARBA00022448"/>
    </source>
</evidence>
<feature type="transmembrane region" description="Helical" evidence="8">
    <location>
        <begin position="142"/>
        <end position="165"/>
    </location>
</feature>
<dbReference type="InterPro" id="IPR052017">
    <property type="entry name" value="TSUP"/>
</dbReference>
<feature type="transmembrane region" description="Helical" evidence="8">
    <location>
        <begin position="185"/>
        <end position="212"/>
    </location>
</feature>
<dbReference type="PANTHER" id="PTHR30269:SF37">
    <property type="entry name" value="MEMBRANE TRANSPORTER PROTEIN"/>
    <property type="match status" value="1"/>
</dbReference>
<comment type="similarity">
    <text evidence="2 8">Belongs to the 4-toluene sulfonate uptake permease (TSUP) (TC 2.A.102) family.</text>
</comment>
<dbReference type="InterPro" id="IPR002781">
    <property type="entry name" value="TM_pro_TauE-like"/>
</dbReference>
<feature type="transmembrane region" description="Helical" evidence="8">
    <location>
        <begin position="109"/>
        <end position="130"/>
    </location>
</feature>
<dbReference type="PANTHER" id="PTHR30269">
    <property type="entry name" value="TRANSMEMBRANE PROTEIN YFCA"/>
    <property type="match status" value="1"/>
</dbReference>
<keyword evidence="5 8" id="KW-0812">Transmembrane</keyword>
<dbReference type="AlphaFoldDB" id="A0A2T3N6E7"/>
<feature type="transmembrane region" description="Helical" evidence="8">
    <location>
        <begin position="232"/>
        <end position="250"/>
    </location>
</feature>
<evidence type="ECO:0000256" key="1">
    <source>
        <dbReference type="ARBA" id="ARBA00004651"/>
    </source>
</evidence>
<proteinExistence type="inferred from homology"/>
<dbReference type="Proteomes" id="UP000241346">
    <property type="component" value="Unassembled WGS sequence"/>
</dbReference>
<gene>
    <name evidence="9" type="ORF">C9J01_24235</name>
</gene>
<evidence type="ECO:0000256" key="8">
    <source>
        <dbReference type="RuleBase" id="RU363041"/>
    </source>
</evidence>
<evidence type="ECO:0000256" key="4">
    <source>
        <dbReference type="ARBA" id="ARBA00022475"/>
    </source>
</evidence>
<keyword evidence="3" id="KW-0813">Transport</keyword>
<organism evidence="9 10">
    <name type="scientific">Photobacterium rosenbergii</name>
    <dbReference type="NCBI Taxonomy" id="294936"/>
    <lineage>
        <taxon>Bacteria</taxon>
        <taxon>Pseudomonadati</taxon>
        <taxon>Pseudomonadota</taxon>
        <taxon>Gammaproteobacteria</taxon>
        <taxon>Vibrionales</taxon>
        <taxon>Vibrionaceae</taxon>
        <taxon>Photobacterium</taxon>
    </lineage>
</organism>
<keyword evidence="4 8" id="KW-1003">Cell membrane</keyword>
<name>A0A2T3N6E7_9GAMM</name>
<reference evidence="9 10" key="1">
    <citation type="submission" date="2018-03" db="EMBL/GenBank/DDBJ databases">
        <title>Whole genome sequencing of Histamine producing bacteria.</title>
        <authorList>
            <person name="Butler K."/>
        </authorList>
    </citation>
    <scope>NUCLEOTIDE SEQUENCE [LARGE SCALE GENOMIC DNA]</scope>
    <source>
        <strain evidence="9 10">DSM 19138</strain>
    </source>
</reference>